<feature type="non-terminal residue" evidence="2">
    <location>
        <position position="231"/>
    </location>
</feature>
<feature type="chain" id="PRO_5043009925" evidence="1">
    <location>
        <begin position="23"/>
        <end position="231"/>
    </location>
</feature>
<feature type="signal peptide" evidence="1">
    <location>
        <begin position="1"/>
        <end position="22"/>
    </location>
</feature>
<reference evidence="2" key="2">
    <citation type="submission" date="2023-05" db="EMBL/GenBank/DDBJ databases">
        <authorList>
            <consortium name="Lawrence Berkeley National Laboratory"/>
            <person name="Steindorff A."/>
            <person name="Hensen N."/>
            <person name="Bonometti L."/>
            <person name="Westerberg I."/>
            <person name="Brannstrom I.O."/>
            <person name="Guillou S."/>
            <person name="Cros-Aarteil S."/>
            <person name="Calhoun S."/>
            <person name="Haridas S."/>
            <person name="Kuo A."/>
            <person name="Mondo S."/>
            <person name="Pangilinan J."/>
            <person name="Riley R."/>
            <person name="Labutti K."/>
            <person name="Andreopoulos B."/>
            <person name="Lipzen A."/>
            <person name="Chen C."/>
            <person name="Yanf M."/>
            <person name="Daum C."/>
            <person name="Ng V."/>
            <person name="Clum A."/>
            <person name="Ohm R."/>
            <person name="Martin F."/>
            <person name="Silar P."/>
            <person name="Natvig D."/>
            <person name="Lalanne C."/>
            <person name="Gautier V."/>
            <person name="Ament-Velasquez S.L."/>
            <person name="Kruys A."/>
            <person name="Hutchinson M.I."/>
            <person name="Powell A.J."/>
            <person name="Barry K."/>
            <person name="Miller A.N."/>
            <person name="Grigoriev I.V."/>
            <person name="Debuchy R."/>
            <person name="Gladieux P."/>
            <person name="Thoren M.H."/>
            <person name="Johannesson H."/>
        </authorList>
    </citation>
    <scope>NUCLEOTIDE SEQUENCE</scope>
    <source>
        <strain evidence="2">CBS 103.79</strain>
    </source>
</reference>
<evidence type="ECO:0000313" key="2">
    <source>
        <dbReference type="EMBL" id="KAK3897164.1"/>
    </source>
</evidence>
<protein>
    <submittedName>
        <fullName evidence="2">Uncharacterized protein</fullName>
    </submittedName>
</protein>
<evidence type="ECO:0000256" key="1">
    <source>
        <dbReference type="SAM" id="SignalP"/>
    </source>
</evidence>
<gene>
    <name evidence="2" type="ORF">C8A05DRAFT_20014</name>
</gene>
<keyword evidence="3" id="KW-1185">Reference proteome</keyword>
<reference evidence="2" key="1">
    <citation type="journal article" date="2023" name="Mol. Phylogenet. Evol.">
        <title>Genome-scale phylogeny and comparative genomics of the fungal order Sordariales.</title>
        <authorList>
            <person name="Hensen N."/>
            <person name="Bonometti L."/>
            <person name="Westerberg I."/>
            <person name="Brannstrom I.O."/>
            <person name="Guillou S."/>
            <person name="Cros-Aarteil S."/>
            <person name="Calhoun S."/>
            <person name="Haridas S."/>
            <person name="Kuo A."/>
            <person name="Mondo S."/>
            <person name="Pangilinan J."/>
            <person name="Riley R."/>
            <person name="LaButti K."/>
            <person name="Andreopoulos B."/>
            <person name="Lipzen A."/>
            <person name="Chen C."/>
            <person name="Yan M."/>
            <person name="Daum C."/>
            <person name="Ng V."/>
            <person name="Clum A."/>
            <person name="Steindorff A."/>
            <person name="Ohm R.A."/>
            <person name="Martin F."/>
            <person name="Silar P."/>
            <person name="Natvig D.O."/>
            <person name="Lalanne C."/>
            <person name="Gautier V."/>
            <person name="Ament-Velasquez S.L."/>
            <person name="Kruys A."/>
            <person name="Hutchinson M.I."/>
            <person name="Powell A.J."/>
            <person name="Barry K."/>
            <person name="Miller A.N."/>
            <person name="Grigoriev I.V."/>
            <person name="Debuchy R."/>
            <person name="Gladieux P."/>
            <person name="Hiltunen Thoren M."/>
            <person name="Johannesson H."/>
        </authorList>
    </citation>
    <scope>NUCLEOTIDE SEQUENCE</scope>
    <source>
        <strain evidence="2">CBS 103.79</strain>
    </source>
</reference>
<name>A0AAN6MBN4_9PEZI</name>
<keyword evidence="1" id="KW-0732">Signal</keyword>
<evidence type="ECO:0000313" key="3">
    <source>
        <dbReference type="Proteomes" id="UP001303889"/>
    </source>
</evidence>
<accession>A0AAN6MBN4</accession>
<dbReference type="Proteomes" id="UP001303889">
    <property type="component" value="Unassembled WGS sequence"/>
</dbReference>
<comment type="caution">
    <text evidence="2">The sequence shown here is derived from an EMBL/GenBank/DDBJ whole genome shotgun (WGS) entry which is preliminary data.</text>
</comment>
<sequence length="231" mass="23648">MSQRTLLVLSSVVLATIAPTSAKILSCADVGCPITAGTTATCTVVDHSFSAVGVAAIDSSVKGLSWVKAVGGERQGANDFLDQGIYLGRPDGFDFGSTGACALLFTQVSDMVRFGDLDPKGTEGVCSDAMTNACISALTDRAKKVDLKGLSGTAACAKLQSDFSNNPVDSACAAFAQASKWAGIEARALSGTGSPTPISTTQNTTSTCWPILPKTDDLTLVDSSNSTVSYL</sequence>
<dbReference type="AlphaFoldDB" id="A0AAN6MBN4"/>
<organism evidence="2 3">
    <name type="scientific">Staphylotrichum tortipilum</name>
    <dbReference type="NCBI Taxonomy" id="2831512"/>
    <lineage>
        <taxon>Eukaryota</taxon>
        <taxon>Fungi</taxon>
        <taxon>Dikarya</taxon>
        <taxon>Ascomycota</taxon>
        <taxon>Pezizomycotina</taxon>
        <taxon>Sordariomycetes</taxon>
        <taxon>Sordariomycetidae</taxon>
        <taxon>Sordariales</taxon>
        <taxon>Chaetomiaceae</taxon>
        <taxon>Staphylotrichum</taxon>
    </lineage>
</organism>
<dbReference type="EMBL" id="MU856247">
    <property type="protein sequence ID" value="KAK3897164.1"/>
    <property type="molecule type" value="Genomic_DNA"/>
</dbReference>
<proteinExistence type="predicted"/>